<dbReference type="AlphaFoldDB" id="A0A6C8GJW5"/>
<comment type="caution">
    <text evidence="1">The sequence shown here is derived from an EMBL/GenBank/DDBJ whole genome shotgun (WGS) entry which is preliminary data.</text>
</comment>
<dbReference type="EMBL" id="AFCI01001340">
    <property type="protein sequence ID" value="EHC33295.1"/>
    <property type="molecule type" value="Genomic_DNA"/>
</dbReference>
<evidence type="ECO:0000313" key="2">
    <source>
        <dbReference type="Proteomes" id="UP000004906"/>
    </source>
</evidence>
<sequence>MKGYCFNNHATELLHVGSHNHKNLLPNLKNPDVRRRLGLFRPDVRREDKK</sequence>
<protein>
    <submittedName>
        <fullName evidence="1">Uncharacterized protein</fullName>
    </submittedName>
</protein>
<accession>A0A6C8GJW5</accession>
<organism evidence="1 2">
    <name type="scientific">Salmonella enterica subsp. enterica serovar Adelaide str. A4-669</name>
    <dbReference type="NCBI Taxonomy" id="913063"/>
    <lineage>
        <taxon>Bacteria</taxon>
        <taxon>Pseudomonadati</taxon>
        <taxon>Pseudomonadota</taxon>
        <taxon>Gammaproteobacteria</taxon>
        <taxon>Enterobacterales</taxon>
        <taxon>Enterobacteriaceae</taxon>
        <taxon>Salmonella</taxon>
    </lineage>
</organism>
<proteinExistence type="predicted"/>
<gene>
    <name evidence="1" type="ORF">LTSEADE_3979</name>
</gene>
<reference evidence="1 2" key="1">
    <citation type="journal article" date="2011" name="BMC Genomics">
        <title>Genome sequencing reveals diversification of virulence factor content and possible host adaptation in distinct subpopulations of Salmonella enterica.</title>
        <authorList>
            <person name="den Bakker H.C."/>
            <person name="Moreno Switt A.I."/>
            <person name="Govoni G."/>
            <person name="Cummings C.A."/>
            <person name="Ranieri M.L."/>
            <person name="Degoricija L."/>
            <person name="Hoelzer K."/>
            <person name="Rodriguez-Rivera L.D."/>
            <person name="Brown S."/>
            <person name="Bolchacova E."/>
            <person name="Furtado M.R."/>
            <person name="Wiedmann M."/>
        </authorList>
    </citation>
    <scope>NUCLEOTIDE SEQUENCE [LARGE SCALE GENOMIC DNA]</scope>
    <source>
        <strain evidence="1 2">A4-669</strain>
    </source>
</reference>
<dbReference type="Proteomes" id="UP000004906">
    <property type="component" value="Unassembled WGS sequence"/>
</dbReference>
<name>A0A6C8GJW5_SALET</name>
<evidence type="ECO:0000313" key="1">
    <source>
        <dbReference type="EMBL" id="EHC33295.1"/>
    </source>
</evidence>